<dbReference type="OrthoDB" id="9813552at2"/>
<dbReference type="SMART" id="SM01061">
    <property type="entry name" value="CAT_RBD"/>
    <property type="match status" value="1"/>
</dbReference>
<keyword evidence="4" id="KW-1185">Reference proteome</keyword>
<organism evidence="3 4">
    <name type="scientific">Chelonobacter oris</name>
    <dbReference type="NCBI Taxonomy" id="505317"/>
    <lineage>
        <taxon>Bacteria</taxon>
        <taxon>Pseudomonadati</taxon>
        <taxon>Pseudomonadota</taxon>
        <taxon>Gammaproteobacteria</taxon>
        <taxon>Pasteurellales</taxon>
        <taxon>Pasteurellaceae</taxon>
        <taxon>Chelonobacter</taxon>
    </lineage>
</organism>
<dbReference type="SUPFAM" id="SSF63520">
    <property type="entry name" value="PTS-regulatory domain, PRD"/>
    <property type="match status" value="2"/>
</dbReference>
<dbReference type="GO" id="GO:0006355">
    <property type="term" value="P:regulation of DNA-templated transcription"/>
    <property type="evidence" value="ECO:0007669"/>
    <property type="project" value="InterPro"/>
</dbReference>
<evidence type="ECO:0000313" key="3">
    <source>
        <dbReference type="EMBL" id="KGQ69599.1"/>
    </source>
</evidence>
<gene>
    <name evidence="3" type="ORF">OA57_10950</name>
</gene>
<feature type="domain" description="PRD" evidence="2">
    <location>
        <begin position="66"/>
        <end position="171"/>
    </location>
</feature>
<sequence>MLKIKKVFNNNAVLAENENAAELVVLGKGIAFGKKCGDDVEPGLAEKTFSLNKSPFATRLTEILSEIPQEYFRLIHLIVDYAHRQLEKTLSNNIYVSLTDHLYHAVERAKKQQSINNGLLFEIKRLYKNEYQIGQYAVELIKQELAIDLGDDEAGFVALHIFNARTDNDDMADTMRTTQIVRDILSLVGYHFNRVLDESDLAYSRFVTHLQYFAQRLFNAQYADSNDDFLYQHTKTAYPDAYRCVKKIDHYLQSNFQKQLNQDEQLYLTIHIQRLIKK</sequence>
<dbReference type="SUPFAM" id="SSF50151">
    <property type="entry name" value="SacY-like RNA-binding domain"/>
    <property type="match status" value="1"/>
</dbReference>
<comment type="caution">
    <text evidence="3">The sequence shown here is derived from an EMBL/GenBank/DDBJ whole genome shotgun (WGS) entry which is preliminary data.</text>
</comment>
<dbReference type="InterPro" id="IPR036634">
    <property type="entry name" value="PRD_sf"/>
</dbReference>
<protein>
    <submittedName>
        <fullName evidence="3">Transcription antiterminator BglG</fullName>
    </submittedName>
</protein>
<dbReference type="Gene3D" id="2.30.24.10">
    <property type="entry name" value="CAT RNA-binding domain"/>
    <property type="match status" value="1"/>
</dbReference>
<reference evidence="3 4" key="1">
    <citation type="submission" date="2014-11" db="EMBL/GenBank/DDBJ databases">
        <title>Draft genome sequence of Chelonobacter oris 1662T, associated with respiratory disease in Hermann's Tortoises.</title>
        <authorList>
            <person name="Kudirkiene E."/>
            <person name="Hansen M.J."/>
            <person name="Bojesen A.M."/>
        </authorList>
    </citation>
    <scope>NUCLEOTIDE SEQUENCE [LARGE SCALE GENOMIC DNA]</scope>
    <source>
        <strain evidence="3 4">1662</strain>
    </source>
</reference>
<name>A0A0A3B7M5_9PAST</name>
<keyword evidence="1" id="KW-0677">Repeat</keyword>
<dbReference type="Pfam" id="PF00874">
    <property type="entry name" value="PRD"/>
    <property type="match status" value="2"/>
</dbReference>
<dbReference type="Pfam" id="PF03123">
    <property type="entry name" value="CAT_RBD"/>
    <property type="match status" value="1"/>
</dbReference>
<dbReference type="InterPro" id="IPR036650">
    <property type="entry name" value="CAT_RNA-bd_dom_sf"/>
</dbReference>
<dbReference type="STRING" id="505317.OA57_10950"/>
<feature type="domain" description="PRD" evidence="2">
    <location>
        <begin position="172"/>
        <end position="278"/>
    </location>
</feature>
<evidence type="ECO:0000313" key="4">
    <source>
        <dbReference type="Proteomes" id="UP000030380"/>
    </source>
</evidence>
<evidence type="ECO:0000259" key="2">
    <source>
        <dbReference type="PROSITE" id="PS51372"/>
    </source>
</evidence>
<dbReference type="InterPro" id="IPR011608">
    <property type="entry name" value="PRD"/>
</dbReference>
<dbReference type="RefSeq" id="WP_034617724.1">
    <property type="nucleotide sequence ID" value="NZ_JSUM01000016.1"/>
</dbReference>
<dbReference type="PROSITE" id="PS51372">
    <property type="entry name" value="PRD_2"/>
    <property type="match status" value="2"/>
</dbReference>
<evidence type="ECO:0000256" key="1">
    <source>
        <dbReference type="ARBA" id="ARBA00022737"/>
    </source>
</evidence>
<dbReference type="GO" id="GO:0003723">
    <property type="term" value="F:RNA binding"/>
    <property type="evidence" value="ECO:0007669"/>
    <property type="project" value="InterPro"/>
</dbReference>
<dbReference type="Gene3D" id="1.10.1790.10">
    <property type="entry name" value="PRD domain"/>
    <property type="match status" value="2"/>
</dbReference>
<accession>A0A0A3B7M5</accession>
<dbReference type="NCBIfam" id="NF046042">
    <property type="entry name" value="LicT"/>
    <property type="match status" value="1"/>
</dbReference>
<dbReference type="InterPro" id="IPR050661">
    <property type="entry name" value="BglG_antiterminators"/>
</dbReference>
<dbReference type="PANTHER" id="PTHR30185">
    <property type="entry name" value="CRYPTIC BETA-GLUCOSIDE BGL OPERON ANTITERMINATOR"/>
    <property type="match status" value="1"/>
</dbReference>
<proteinExistence type="predicted"/>
<dbReference type="InterPro" id="IPR004341">
    <property type="entry name" value="CAT_RNA-bd_dom"/>
</dbReference>
<dbReference type="AlphaFoldDB" id="A0A0A3B7M5"/>
<dbReference type="PANTHER" id="PTHR30185:SF15">
    <property type="entry name" value="CRYPTIC BETA-GLUCOSIDE BGL OPERON ANTITERMINATOR"/>
    <property type="match status" value="1"/>
</dbReference>
<dbReference type="Proteomes" id="UP000030380">
    <property type="component" value="Unassembled WGS sequence"/>
</dbReference>
<dbReference type="EMBL" id="JSUM01000016">
    <property type="protein sequence ID" value="KGQ69599.1"/>
    <property type="molecule type" value="Genomic_DNA"/>
</dbReference>